<accession>A0A2P2NI30</accession>
<reference evidence="1" key="1">
    <citation type="submission" date="2018-02" db="EMBL/GenBank/DDBJ databases">
        <title>Rhizophora mucronata_Transcriptome.</title>
        <authorList>
            <person name="Meera S.P."/>
            <person name="Sreeshan A."/>
            <person name="Augustine A."/>
        </authorList>
    </citation>
    <scope>NUCLEOTIDE SEQUENCE</scope>
    <source>
        <tissue evidence="1">Leaf</tissue>
    </source>
</reference>
<evidence type="ECO:0000313" key="1">
    <source>
        <dbReference type="EMBL" id="MBX42104.1"/>
    </source>
</evidence>
<protein>
    <submittedName>
        <fullName evidence="1">Uncharacterized protein</fullName>
    </submittedName>
</protein>
<dbReference type="EMBL" id="GGEC01061620">
    <property type="protein sequence ID" value="MBX42104.1"/>
    <property type="molecule type" value="Transcribed_RNA"/>
</dbReference>
<proteinExistence type="predicted"/>
<dbReference type="AlphaFoldDB" id="A0A2P2NI30"/>
<sequence length="23" mass="2672">MRYCPTSLDLVYWLNDSNGILVV</sequence>
<name>A0A2P2NI30_RHIMU</name>
<organism evidence="1">
    <name type="scientific">Rhizophora mucronata</name>
    <name type="common">Asiatic mangrove</name>
    <dbReference type="NCBI Taxonomy" id="61149"/>
    <lineage>
        <taxon>Eukaryota</taxon>
        <taxon>Viridiplantae</taxon>
        <taxon>Streptophyta</taxon>
        <taxon>Embryophyta</taxon>
        <taxon>Tracheophyta</taxon>
        <taxon>Spermatophyta</taxon>
        <taxon>Magnoliopsida</taxon>
        <taxon>eudicotyledons</taxon>
        <taxon>Gunneridae</taxon>
        <taxon>Pentapetalae</taxon>
        <taxon>rosids</taxon>
        <taxon>fabids</taxon>
        <taxon>Malpighiales</taxon>
        <taxon>Rhizophoraceae</taxon>
        <taxon>Rhizophora</taxon>
    </lineage>
</organism>